<dbReference type="GO" id="GO:0003677">
    <property type="term" value="F:DNA binding"/>
    <property type="evidence" value="ECO:0007669"/>
    <property type="project" value="InterPro"/>
</dbReference>
<evidence type="ECO:0000313" key="4">
    <source>
        <dbReference type="Proteomes" id="UP000028487"/>
    </source>
</evidence>
<dbReference type="EMBL" id="CBSV010000224">
    <property type="protein sequence ID" value="CDH03057.1"/>
    <property type="molecule type" value="Genomic_DNA"/>
</dbReference>
<sequence>MASRPDHQKEFISLFKQTARYHNRHQVFRDFCYCAMAAIHNKYYFSEELEQYYLKTINKYKRDDVDRIVQLFSHVTLGLAQEPCDFLGSVFMRLELGNKGLQQFFTPWGVARMMAEIQLHDAAGLLQTQPFVTFFEPACGAGCMTLAAAEVLREQGYDPMCSLWVSAIDIDPLAAVMAYIQLSLTGIPAAVTIGDALNDGGKKRTRYTPTHYLGNWSQRLQEYEQAA</sequence>
<reference evidence="3" key="1">
    <citation type="submission" date="2013-07" db="EMBL/GenBank/DDBJ databases">
        <title>Sub-species coevolution in mutualistic symbiosis.</title>
        <authorList>
            <person name="Murfin K."/>
            <person name="Klassen J."/>
            <person name="Lee M."/>
            <person name="Forst S."/>
            <person name="Stock P."/>
            <person name="Goodrich-Blair H."/>
        </authorList>
    </citation>
    <scope>NUCLEOTIDE SEQUENCE [LARGE SCALE GENOMIC DNA]</scope>
    <source>
        <strain evidence="3">Feltiae Moldova</strain>
    </source>
</reference>
<evidence type="ECO:0000256" key="1">
    <source>
        <dbReference type="ARBA" id="ARBA00006594"/>
    </source>
</evidence>
<comment type="similarity">
    <text evidence="1">Belongs to the N(4)/N(6)-methyltransferase family.</text>
</comment>
<protein>
    <recommendedName>
        <fullName evidence="2">DNA methylase adenine-specific domain-containing protein</fullName>
    </recommendedName>
</protein>
<comment type="caution">
    <text evidence="3">The sequence shown here is derived from an EMBL/GenBank/DDBJ whole genome shotgun (WGS) entry which is preliminary data.</text>
</comment>
<evidence type="ECO:0000259" key="2">
    <source>
        <dbReference type="Pfam" id="PF02384"/>
    </source>
</evidence>
<dbReference type="InterPro" id="IPR029063">
    <property type="entry name" value="SAM-dependent_MTases_sf"/>
</dbReference>
<proteinExistence type="inferred from homology"/>
<dbReference type="Proteomes" id="UP000028487">
    <property type="component" value="Unassembled WGS sequence"/>
</dbReference>
<dbReference type="GO" id="GO:0008170">
    <property type="term" value="F:N-methyltransferase activity"/>
    <property type="evidence" value="ECO:0007669"/>
    <property type="project" value="InterPro"/>
</dbReference>
<accession>A0A077NLP1</accession>
<dbReference type="AlphaFoldDB" id="A0A077NLP1"/>
<dbReference type="RefSeq" id="WP_038221861.1">
    <property type="nucleotide sequence ID" value="NZ_CAWLWD010000047.1"/>
</dbReference>
<dbReference type="HOGENOM" id="CLU_072010_3_0_6"/>
<dbReference type="SUPFAM" id="SSF53335">
    <property type="entry name" value="S-adenosyl-L-methionine-dependent methyltransferases"/>
    <property type="match status" value="1"/>
</dbReference>
<dbReference type="Gene3D" id="3.40.50.150">
    <property type="entry name" value="Vaccinia Virus protein VP39"/>
    <property type="match status" value="1"/>
</dbReference>
<feature type="domain" description="DNA methylase adenine-specific" evidence="2">
    <location>
        <begin position="102"/>
        <end position="202"/>
    </location>
</feature>
<dbReference type="Pfam" id="PF02384">
    <property type="entry name" value="N6_Mtase"/>
    <property type="match status" value="1"/>
</dbReference>
<organism evidence="3 4">
    <name type="scientific">Xenorhabdus bovienii str. feltiae Moldova</name>
    <dbReference type="NCBI Taxonomy" id="1398200"/>
    <lineage>
        <taxon>Bacteria</taxon>
        <taxon>Pseudomonadati</taxon>
        <taxon>Pseudomonadota</taxon>
        <taxon>Gammaproteobacteria</taxon>
        <taxon>Enterobacterales</taxon>
        <taxon>Morganellaceae</taxon>
        <taxon>Xenorhabdus</taxon>
    </lineage>
</organism>
<name>A0A077NLP1_XENBV</name>
<dbReference type="InterPro" id="IPR003356">
    <property type="entry name" value="DNA_methylase_A-5"/>
</dbReference>
<gene>
    <name evidence="3" type="ORF">XBFM1_520079</name>
</gene>
<evidence type="ECO:0000313" key="3">
    <source>
        <dbReference type="EMBL" id="CDH03057.1"/>
    </source>
</evidence>